<evidence type="ECO:0000259" key="6">
    <source>
        <dbReference type="Pfam" id="PF18029"/>
    </source>
</evidence>
<dbReference type="EMBL" id="JAGSOV010000004">
    <property type="protein sequence ID" value="MCO1653620.1"/>
    <property type="molecule type" value="Genomic_DNA"/>
</dbReference>
<protein>
    <recommendedName>
        <fullName evidence="4">Putative pterin-4-alpha-carbinolamine dehydratase</fullName>
        <ecNumber evidence="3">4.2.1.96</ecNumber>
    </recommendedName>
</protein>
<reference evidence="7" key="1">
    <citation type="submission" date="2021-04" db="EMBL/GenBank/DDBJ databases">
        <title>Pseudonocardia sp. nov., isolated from sandy soil of mangrove forest.</title>
        <authorList>
            <person name="Zan Z."/>
            <person name="Huang R."/>
            <person name="Liu W."/>
        </authorList>
    </citation>
    <scope>NUCLEOTIDE SEQUENCE</scope>
    <source>
        <strain evidence="7">S2-4</strain>
    </source>
</reference>
<dbReference type="EC" id="4.2.1.96" evidence="3"/>
<dbReference type="Gene3D" id="3.30.1360.20">
    <property type="entry name" value="Transcriptional coactivator/pterin dehydratase"/>
    <property type="match status" value="1"/>
</dbReference>
<sequence>MVHRPGPEPVPAPRLAALDGLDDWRYLLDSIQATFTAADYAAAAALVAAVAGAAEAADHHPDVDLRYPGTVRVVLTTHATGSVTTADVDLARTVSALAAAAGAVARPERAAATELAIDAMDVAAVRPFWAAVLGYRDVDGYLVDPLGRGPAVWFQQMDAPRPQRNRIHVDVVVAHDVAEGRVAAALAAGGTLVSDARARAWWVLADAEGNEACVSTWQDRD</sequence>
<name>A0ABT0ZSB6_9PSEU</name>
<evidence type="ECO:0000256" key="4">
    <source>
        <dbReference type="ARBA" id="ARBA00021735"/>
    </source>
</evidence>
<dbReference type="Proteomes" id="UP001165283">
    <property type="component" value="Unassembled WGS sequence"/>
</dbReference>
<evidence type="ECO:0000256" key="5">
    <source>
        <dbReference type="ARBA" id="ARBA00023239"/>
    </source>
</evidence>
<keyword evidence="5 7" id="KW-0456">Lyase</keyword>
<gene>
    <name evidence="7" type="ORF">KDL28_00980</name>
</gene>
<dbReference type="GO" id="GO:0008124">
    <property type="term" value="F:4-alpha-hydroxytetrahydrobiopterin dehydratase activity"/>
    <property type="evidence" value="ECO:0007669"/>
    <property type="project" value="UniProtKB-EC"/>
</dbReference>
<comment type="caution">
    <text evidence="7">The sequence shown here is derived from an EMBL/GenBank/DDBJ whole genome shotgun (WGS) entry which is preliminary data.</text>
</comment>
<proteinExistence type="inferred from homology"/>
<dbReference type="RefSeq" id="WP_252435210.1">
    <property type="nucleotide sequence ID" value="NZ_JAGSOV010000004.1"/>
</dbReference>
<evidence type="ECO:0000313" key="8">
    <source>
        <dbReference type="Proteomes" id="UP001165283"/>
    </source>
</evidence>
<organism evidence="7 8">
    <name type="scientific">Pseudonocardia humida</name>
    <dbReference type="NCBI Taxonomy" id="2800819"/>
    <lineage>
        <taxon>Bacteria</taxon>
        <taxon>Bacillati</taxon>
        <taxon>Actinomycetota</taxon>
        <taxon>Actinomycetes</taxon>
        <taxon>Pseudonocardiales</taxon>
        <taxon>Pseudonocardiaceae</taxon>
        <taxon>Pseudonocardia</taxon>
    </lineage>
</organism>
<dbReference type="SUPFAM" id="SSF54593">
    <property type="entry name" value="Glyoxalase/Bleomycin resistance protein/Dihydroxybiphenyl dioxygenase"/>
    <property type="match status" value="1"/>
</dbReference>
<dbReference type="Pfam" id="PF01329">
    <property type="entry name" value="Pterin_4a"/>
    <property type="match status" value="1"/>
</dbReference>
<accession>A0ABT0ZSB6</accession>
<dbReference type="PANTHER" id="PTHR35908:SF1">
    <property type="entry name" value="CONSERVED PROTEIN"/>
    <property type="match status" value="1"/>
</dbReference>
<dbReference type="InterPro" id="IPR041581">
    <property type="entry name" value="Glyoxalase_6"/>
</dbReference>
<dbReference type="PANTHER" id="PTHR35908">
    <property type="entry name" value="HYPOTHETICAL FUSION PROTEIN"/>
    <property type="match status" value="1"/>
</dbReference>
<evidence type="ECO:0000256" key="1">
    <source>
        <dbReference type="ARBA" id="ARBA00001554"/>
    </source>
</evidence>
<dbReference type="InterPro" id="IPR001533">
    <property type="entry name" value="Pterin_deHydtase"/>
</dbReference>
<evidence type="ECO:0000256" key="3">
    <source>
        <dbReference type="ARBA" id="ARBA00013252"/>
    </source>
</evidence>
<feature type="domain" description="Glyoxalase-like" evidence="6">
    <location>
        <begin position="115"/>
        <end position="214"/>
    </location>
</feature>
<dbReference type="InterPro" id="IPR029068">
    <property type="entry name" value="Glyas_Bleomycin-R_OHBP_Dase"/>
</dbReference>
<evidence type="ECO:0000256" key="2">
    <source>
        <dbReference type="ARBA" id="ARBA00006472"/>
    </source>
</evidence>
<dbReference type="InterPro" id="IPR036428">
    <property type="entry name" value="PCD_sf"/>
</dbReference>
<dbReference type="SUPFAM" id="SSF55248">
    <property type="entry name" value="PCD-like"/>
    <property type="match status" value="1"/>
</dbReference>
<keyword evidence="8" id="KW-1185">Reference proteome</keyword>
<comment type="catalytic activity">
    <reaction evidence="1">
        <text>(4aS,6R)-4a-hydroxy-L-erythro-5,6,7,8-tetrahydrobiopterin = (6R)-L-erythro-6,7-dihydrobiopterin + H2O</text>
        <dbReference type="Rhea" id="RHEA:11920"/>
        <dbReference type="ChEBI" id="CHEBI:15377"/>
        <dbReference type="ChEBI" id="CHEBI:15642"/>
        <dbReference type="ChEBI" id="CHEBI:43120"/>
        <dbReference type="EC" id="4.2.1.96"/>
    </reaction>
</comment>
<dbReference type="Pfam" id="PF18029">
    <property type="entry name" value="Glyoxalase_6"/>
    <property type="match status" value="1"/>
</dbReference>
<evidence type="ECO:0000313" key="7">
    <source>
        <dbReference type="EMBL" id="MCO1653620.1"/>
    </source>
</evidence>
<dbReference type="Gene3D" id="3.10.180.10">
    <property type="entry name" value="2,3-Dihydroxybiphenyl 1,2-Dioxygenase, domain 1"/>
    <property type="match status" value="1"/>
</dbReference>
<comment type="similarity">
    <text evidence="2">Belongs to the pterin-4-alpha-carbinolamine dehydratase family.</text>
</comment>